<keyword evidence="5" id="KW-0496">Mitochondrion</keyword>
<evidence type="ECO:0000256" key="3">
    <source>
        <dbReference type="ARBA" id="ARBA00022792"/>
    </source>
</evidence>
<evidence type="ECO:0000256" key="2">
    <source>
        <dbReference type="ARBA" id="ARBA00009597"/>
    </source>
</evidence>
<evidence type="ECO:0000259" key="7">
    <source>
        <dbReference type="Pfam" id="PF04280"/>
    </source>
</evidence>
<keyword evidence="6" id="KW-0472">Membrane</keyword>
<dbReference type="PaxDb" id="4097-A0A1S4CBE5"/>
<evidence type="ECO:0000256" key="4">
    <source>
        <dbReference type="ARBA" id="ARBA00022946"/>
    </source>
</evidence>
<dbReference type="STRING" id="4097.A0A1S4CBE5"/>
<dbReference type="InterPro" id="IPR032710">
    <property type="entry name" value="NTF2-like_dom_sf"/>
</dbReference>
<feature type="domain" description="Tim44-like" evidence="7">
    <location>
        <begin position="3"/>
        <end position="75"/>
    </location>
</feature>
<dbReference type="OrthoDB" id="1633834at2759"/>
<keyword evidence="3" id="KW-0999">Mitochondrion inner membrane</keyword>
<protein>
    <submittedName>
        <fullName evidence="8">Mitochondrial import inner membrane translocase subunit TIM44-2-like</fullName>
    </submittedName>
</protein>
<gene>
    <name evidence="8" type="primary">LOC107817190</name>
</gene>
<dbReference type="Pfam" id="PF04280">
    <property type="entry name" value="Tim44"/>
    <property type="match status" value="1"/>
</dbReference>
<dbReference type="RefSeq" id="XP_016498455.1">
    <property type="nucleotide sequence ID" value="XM_016642969.1"/>
</dbReference>
<evidence type="ECO:0000256" key="5">
    <source>
        <dbReference type="ARBA" id="ARBA00023128"/>
    </source>
</evidence>
<dbReference type="PANTHER" id="PTHR10721:SF1">
    <property type="entry name" value="MITOCHONDRIAL IMPORT INNER MEMBRANE TRANSLOCASE SUBUNIT TIM44"/>
    <property type="match status" value="1"/>
</dbReference>
<sequence>MRQILHVSDIEERERKMMGDSPLIILGFKTQQVYCVRDKLGSIKEGGKDTIHTVHYAWAMQLGEDRVWRLREMQQFGVAALI</sequence>
<dbReference type="GO" id="GO:0005743">
    <property type="term" value="C:mitochondrial inner membrane"/>
    <property type="evidence" value="ECO:0007669"/>
    <property type="project" value="UniProtKB-SubCell"/>
</dbReference>
<dbReference type="PANTHER" id="PTHR10721">
    <property type="entry name" value="MITOCHONDRIAL IMPORT INNER MEMBRANE TRANSLOCASE SUBUNIT TIM44"/>
    <property type="match status" value="1"/>
</dbReference>
<comment type="similarity">
    <text evidence="2">Belongs to the Tim44 family.</text>
</comment>
<evidence type="ECO:0000256" key="1">
    <source>
        <dbReference type="ARBA" id="ARBA00004273"/>
    </source>
</evidence>
<comment type="subcellular location">
    <subcellularLocation>
        <location evidence="1">Mitochondrion inner membrane</location>
    </subcellularLocation>
</comment>
<keyword evidence="4" id="KW-0809">Transit peptide</keyword>
<proteinExistence type="inferred from homology"/>
<accession>A0A1S4CBE5</accession>
<dbReference type="Gene3D" id="3.10.450.240">
    <property type="match status" value="1"/>
</dbReference>
<dbReference type="SUPFAM" id="SSF54427">
    <property type="entry name" value="NTF2-like"/>
    <property type="match status" value="1"/>
</dbReference>
<evidence type="ECO:0000313" key="8">
    <source>
        <dbReference type="RefSeq" id="XP_016498455.1"/>
    </source>
</evidence>
<dbReference type="KEGG" id="nta:107817190"/>
<organism evidence="8">
    <name type="scientific">Nicotiana tabacum</name>
    <name type="common">Common tobacco</name>
    <dbReference type="NCBI Taxonomy" id="4097"/>
    <lineage>
        <taxon>Eukaryota</taxon>
        <taxon>Viridiplantae</taxon>
        <taxon>Streptophyta</taxon>
        <taxon>Embryophyta</taxon>
        <taxon>Tracheophyta</taxon>
        <taxon>Spermatophyta</taxon>
        <taxon>Magnoliopsida</taxon>
        <taxon>eudicotyledons</taxon>
        <taxon>Gunneridae</taxon>
        <taxon>Pentapetalae</taxon>
        <taxon>asterids</taxon>
        <taxon>lamiids</taxon>
        <taxon>Solanales</taxon>
        <taxon>Solanaceae</taxon>
        <taxon>Nicotianoideae</taxon>
        <taxon>Nicotianeae</taxon>
        <taxon>Nicotiana</taxon>
    </lineage>
</organism>
<name>A0A1S4CBE5_TOBAC</name>
<reference evidence="8" key="1">
    <citation type="submission" date="2025-08" db="UniProtKB">
        <authorList>
            <consortium name="RefSeq"/>
        </authorList>
    </citation>
    <scope>IDENTIFICATION</scope>
</reference>
<dbReference type="InterPro" id="IPR039544">
    <property type="entry name" value="Tim44-like"/>
</dbReference>
<dbReference type="AlphaFoldDB" id="A0A1S4CBE5"/>
<evidence type="ECO:0000256" key="6">
    <source>
        <dbReference type="ARBA" id="ARBA00023136"/>
    </source>
</evidence>
<dbReference type="InterPro" id="IPR007379">
    <property type="entry name" value="Tim44-like_dom"/>
</dbReference>